<dbReference type="Gene3D" id="1.10.1740.10">
    <property type="match status" value="1"/>
</dbReference>
<dbReference type="NCBIfam" id="TIGR02937">
    <property type="entry name" value="sigma70-ECF"/>
    <property type="match status" value="1"/>
</dbReference>
<evidence type="ECO:0000256" key="1">
    <source>
        <dbReference type="ARBA" id="ARBA00010641"/>
    </source>
</evidence>
<dbReference type="EMBL" id="JAMFLZ010000006">
    <property type="protein sequence ID" value="MCL6296012.1"/>
    <property type="molecule type" value="Genomic_DNA"/>
</dbReference>
<dbReference type="InterPro" id="IPR036388">
    <property type="entry name" value="WH-like_DNA-bd_sf"/>
</dbReference>
<evidence type="ECO:0000259" key="5">
    <source>
        <dbReference type="Pfam" id="PF04542"/>
    </source>
</evidence>
<dbReference type="SUPFAM" id="SSF88659">
    <property type="entry name" value="Sigma3 and sigma4 domains of RNA polymerase sigma factors"/>
    <property type="match status" value="1"/>
</dbReference>
<organism evidence="7 8">
    <name type="scientific">Jejuia spongiicola</name>
    <dbReference type="NCBI Taxonomy" id="2942207"/>
    <lineage>
        <taxon>Bacteria</taxon>
        <taxon>Pseudomonadati</taxon>
        <taxon>Bacteroidota</taxon>
        <taxon>Flavobacteriia</taxon>
        <taxon>Flavobacteriales</taxon>
        <taxon>Flavobacteriaceae</taxon>
        <taxon>Jejuia</taxon>
    </lineage>
</organism>
<name>A0ABT0QG91_9FLAO</name>
<evidence type="ECO:0000256" key="4">
    <source>
        <dbReference type="ARBA" id="ARBA00023163"/>
    </source>
</evidence>
<dbReference type="InterPro" id="IPR013249">
    <property type="entry name" value="RNA_pol_sigma70_r4_t2"/>
</dbReference>
<evidence type="ECO:0000256" key="3">
    <source>
        <dbReference type="ARBA" id="ARBA00023082"/>
    </source>
</evidence>
<keyword evidence="3" id="KW-0731">Sigma factor</keyword>
<dbReference type="InterPro" id="IPR014284">
    <property type="entry name" value="RNA_pol_sigma-70_dom"/>
</dbReference>
<dbReference type="Pfam" id="PF04542">
    <property type="entry name" value="Sigma70_r2"/>
    <property type="match status" value="1"/>
</dbReference>
<reference evidence="7" key="1">
    <citation type="submission" date="2022-05" db="EMBL/GenBank/DDBJ databases">
        <authorList>
            <person name="Park J.-S."/>
        </authorList>
    </citation>
    <scope>NUCLEOTIDE SEQUENCE</scope>
    <source>
        <strain evidence="7">2012CJ34-3</strain>
    </source>
</reference>
<dbReference type="PANTHER" id="PTHR43133">
    <property type="entry name" value="RNA POLYMERASE ECF-TYPE SIGMA FACTO"/>
    <property type="match status" value="1"/>
</dbReference>
<dbReference type="InterPro" id="IPR007627">
    <property type="entry name" value="RNA_pol_sigma70_r2"/>
</dbReference>
<evidence type="ECO:0000313" key="7">
    <source>
        <dbReference type="EMBL" id="MCL6296012.1"/>
    </source>
</evidence>
<comment type="similarity">
    <text evidence="1">Belongs to the sigma-70 factor family. ECF subfamily.</text>
</comment>
<evidence type="ECO:0000256" key="2">
    <source>
        <dbReference type="ARBA" id="ARBA00023015"/>
    </source>
</evidence>
<dbReference type="Proteomes" id="UP001165381">
    <property type="component" value="Unassembled WGS sequence"/>
</dbReference>
<dbReference type="InterPro" id="IPR013325">
    <property type="entry name" value="RNA_pol_sigma_r2"/>
</dbReference>
<dbReference type="PANTHER" id="PTHR43133:SF46">
    <property type="entry name" value="RNA POLYMERASE SIGMA-70 FACTOR ECF SUBFAMILY"/>
    <property type="match status" value="1"/>
</dbReference>
<proteinExistence type="inferred from homology"/>
<dbReference type="Pfam" id="PF08281">
    <property type="entry name" value="Sigma70_r4_2"/>
    <property type="match status" value="1"/>
</dbReference>
<evidence type="ECO:0000313" key="8">
    <source>
        <dbReference type="Proteomes" id="UP001165381"/>
    </source>
</evidence>
<dbReference type="CDD" id="cd06171">
    <property type="entry name" value="Sigma70_r4"/>
    <property type="match status" value="1"/>
</dbReference>
<keyword evidence="8" id="KW-1185">Reference proteome</keyword>
<dbReference type="RefSeq" id="WP_099564107.1">
    <property type="nucleotide sequence ID" value="NZ_JAMFLZ010000006.1"/>
</dbReference>
<feature type="domain" description="RNA polymerase sigma factor 70 region 4 type 2" evidence="6">
    <location>
        <begin position="121"/>
        <end position="172"/>
    </location>
</feature>
<dbReference type="InterPro" id="IPR039425">
    <property type="entry name" value="RNA_pol_sigma-70-like"/>
</dbReference>
<accession>A0ABT0QG91</accession>
<keyword evidence="2" id="KW-0805">Transcription regulation</keyword>
<protein>
    <submittedName>
        <fullName evidence="7">RNA polymerase sigma factor</fullName>
    </submittedName>
</protein>
<evidence type="ECO:0000259" key="6">
    <source>
        <dbReference type="Pfam" id="PF08281"/>
    </source>
</evidence>
<comment type="caution">
    <text evidence="7">The sequence shown here is derived from an EMBL/GenBank/DDBJ whole genome shotgun (WGS) entry which is preliminary data.</text>
</comment>
<keyword evidence="4" id="KW-0804">Transcription</keyword>
<feature type="domain" description="RNA polymerase sigma-70 region 2" evidence="5">
    <location>
        <begin position="26"/>
        <end position="93"/>
    </location>
</feature>
<sequence>MKRDKAIDAMLVTQYLSGNANAFTELVKRWHKLFCEKAYWLVQDPDVAKDIAQDSWKTIIVKIDKLQDPKSFGAWALRIVYTKALNNINSNKRIHNNLEHYKYEQDSVADEIEVDESLKKALSKAIKNLVEHQQVVIKLFYVEEYSLKEISEILNISVGTAKSRLFHAREKLKEVLKNKRNNY</sequence>
<dbReference type="SUPFAM" id="SSF88946">
    <property type="entry name" value="Sigma2 domain of RNA polymerase sigma factors"/>
    <property type="match status" value="1"/>
</dbReference>
<gene>
    <name evidence="7" type="ORF">M3P09_13455</name>
</gene>
<dbReference type="Gene3D" id="1.10.10.10">
    <property type="entry name" value="Winged helix-like DNA-binding domain superfamily/Winged helix DNA-binding domain"/>
    <property type="match status" value="1"/>
</dbReference>
<dbReference type="InterPro" id="IPR013324">
    <property type="entry name" value="RNA_pol_sigma_r3/r4-like"/>
</dbReference>